<dbReference type="GO" id="GO:0032259">
    <property type="term" value="P:methylation"/>
    <property type="evidence" value="ECO:0007669"/>
    <property type="project" value="UniProtKB-KW"/>
</dbReference>
<proteinExistence type="predicted"/>
<name>A0A6I5N6C9_9BIFI</name>
<keyword evidence="3" id="KW-1185">Reference proteome</keyword>
<protein>
    <submittedName>
        <fullName evidence="2">Class I SAM-dependent methyltransferase</fullName>
    </submittedName>
</protein>
<accession>A0A6I5N6C9</accession>
<dbReference type="Gene3D" id="3.40.50.150">
    <property type="entry name" value="Vaccinia Virus protein VP39"/>
    <property type="match status" value="1"/>
</dbReference>
<dbReference type="RefSeq" id="WP_163226932.1">
    <property type="nucleotide sequence ID" value="NZ_VYSG01000001.1"/>
</dbReference>
<dbReference type="PANTHER" id="PTHR42912">
    <property type="entry name" value="METHYLTRANSFERASE"/>
    <property type="match status" value="1"/>
</dbReference>
<dbReference type="CDD" id="cd02440">
    <property type="entry name" value="AdoMet_MTases"/>
    <property type="match status" value="1"/>
</dbReference>
<feature type="domain" description="Methyltransferase" evidence="1">
    <location>
        <begin position="74"/>
        <end position="170"/>
    </location>
</feature>
<comment type="caution">
    <text evidence="2">The sequence shown here is derived from an EMBL/GenBank/DDBJ whole genome shotgun (WGS) entry which is preliminary data.</text>
</comment>
<evidence type="ECO:0000313" key="3">
    <source>
        <dbReference type="Proteomes" id="UP000469292"/>
    </source>
</evidence>
<dbReference type="Pfam" id="PF13649">
    <property type="entry name" value="Methyltransf_25"/>
    <property type="match status" value="1"/>
</dbReference>
<dbReference type="InterPro" id="IPR041698">
    <property type="entry name" value="Methyltransf_25"/>
</dbReference>
<evidence type="ECO:0000259" key="1">
    <source>
        <dbReference type="Pfam" id="PF13649"/>
    </source>
</evidence>
<dbReference type="InterPro" id="IPR029063">
    <property type="entry name" value="SAM-dependent_MTases_sf"/>
</dbReference>
<dbReference type="Proteomes" id="UP000469292">
    <property type="component" value="Unassembled WGS sequence"/>
</dbReference>
<reference evidence="2 3" key="1">
    <citation type="submission" date="2019-09" db="EMBL/GenBank/DDBJ databases">
        <title>Phylogenetic characterization of a novel taxon of the genus Bifidobacterium: Bifidobacterium choloepi sp. nov.</title>
        <authorList>
            <person name="Modesto M."/>
            <person name="Satti M."/>
        </authorList>
    </citation>
    <scope>NUCLEOTIDE SEQUENCE [LARGE SCALE GENOMIC DNA]</scope>
    <source>
        <strain evidence="2 3">BRDM6</strain>
    </source>
</reference>
<sequence length="289" mass="30982">MTSANTTNDRIVEDAVATAAGDERRPLIDSDVDDHRKQGHWLLASLGKTVLRPGGLAMTKALLDHAALAAGETIVEFGPGVGKTAQYLLATSPAKYYGIDPNAEGVGRLADVLEAHPGVDATVVRADARHTGLPDACADVVVGEAMLTMMPDDAKLETMKEAARLLAPGGRYAVHELGLKPDDIDPSVAGELCRDLSRTIKVGARPLTMRQWKRLMEQAGFDVMFEHVNAMALLEPARMLEDEGAAGVARIARNLAVNAEARRRVTAMRSVFRQHADHLCAVGLVGVRR</sequence>
<gene>
    <name evidence="2" type="ORF">F6S87_01665</name>
</gene>
<keyword evidence="2" id="KW-0489">Methyltransferase</keyword>
<dbReference type="InterPro" id="IPR050508">
    <property type="entry name" value="Methyltransf_Superfamily"/>
</dbReference>
<dbReference type="SUPFAM" id="SSF53335">
    <property type="entry name" value="S-adenosyl-L-methionine-dependent methyltransferases"/>
    <property type="match status" value="1"/>
</dbReference>
<dbReference type="EMBL" id="VYSG01000001">
    <property type="protein sequence ID" value="NEG69351.1"/>
    <property type="molecule type" value="Genomic_DNA"/>
</dbReference>
<keyword evidence="2" id="KW-0808">Transferase</keyword>
<evidence type="ECO:0000313" key="2">
    <source>
        <dbReference type="EMBL" id="NEG69351.1"/>
    </source>
</evidence>
<dbReference type="GO" id="GO:0008168">
    <property type="term" value="F:methyltransferase activity"/>
    <property type="evidence" value="ECO:0007669"/>
    <property type="project" value="UniProtKB-KW"/>
</dbReference>
<dbReference type="PANTHER" id="PTHR42912:SF95">
    <property type="entry name" value="METHYLTRANSFERASE TYPE 11 DOMAIN-CONTAINING PROTEIN"/>
    <property type="match status" value="1"/>
</dbReference>
<organism evidence="2 3">
    <name type="scientific">Bifidobacterium choloepi</name>
    <dbReference type="NCBI Taxonomy" id="2614131"/>
    <lineage>
        <taxon>Bacteria</taxon>
        <taxon>Bacillati</taxon>
        <taxon>Actinomycetota</taxon>
        <taxon>Actinomycetes</taxon>
        <taxon>Bifidobacteriales</taxon>
        <taxon>Bifidobacteriaceae</taxon>
        <taxon>Bifidobacterium</taxon>
    </lineage>
</organism>
<dbReference type="AlphaFoldDB" id="A0A6I5N6C9"/>